<dbReference type="InterPro" id="IPR005164">
    <property type="entry name" value="Allantoicase"/>
</dbReference>
<evidence type="ECO:0000313" key="4">
    <source>
        <dbReference type="EMBL" id="CAH1784999.1"/>
    </source>
</evidence>
<comment type="caution">
    <text evidence="4">The sequence shown here is derived from an EMBL/GenBank/DDBJ whole genome shotgun (WGS) entry which is preliminary data.</text>
</comment>
<dbReference type="Pfam" id="PF03561">
    <property type="entry name" value="Allantoicase"/>
    <property type="match status" value="2"/>
</dbReference>
<proteinExistence type="inferred from homology"/>
<sequence>MLCGDHGTPYKGTQFVDDIKVNMINLSPTILEQGVDRSTGRDKYNKPGKGSYTRKMASPPHFTELNDLAVEKNGGKILFATDDWFAVAENLIKSAPAEWKPEAFTEFGKWMDGWETRRKRKPGHDWCIIQLGVPGTIHGFNVDTSYFTGNFVPKISIQAASLDKMLPARTSAMGTKCSPEDLENIASFKSEDWTELVPMSKLEPGFKGSCNNYFRVDNQHIQNQTRWTHLRINSFPDGGIARLRVYGQANPDWSKISQEKEMDLCAMLNGGICIGYSNAFYGHPRQMIGPGQAASMADGWETARRLDRPSILEADNRGILQVPGCEWAVFRLGHPGTIEKIEVDTTHFRGNYPDSCKIEGCLSSEADEEKLVSQYDNASVAWQALMPVQKLSAHKRHIYSGDELYDAMPVSHVRITIAPDGGLSRLRLWGHKATRYNLAKL</sequence>
<accession>A0A8J1T5X2</accession>
<dbReference type="GO" id="GO:0004037">
    <property type="term" value="F:allantoicase activity"/>
    <property type="evidence" value="ECO:0007669"/>
    <property type="project" value="InterPro"/>
</dbReference>
<dbReference type="PANTHER" id="PTHR12045">
    <property type="entry name" value="ALLANTOICASE"/>
    <property type="match status" value="1"/>
</dbReference>
<dbReference type="OrthoDB" id="10266039at2759"/>
<feature type="compositionally biased region" description="Basic and acidic residues" evidence="3">
    <location>
        <begin position="35"/>
        <end position="45"/>
    </location>
</feature>
<comment type="similarity">
    <text evidence="1">Belongs to the allantoicase family.</text>
</comment>
<evidence type="ECO:0000313" key="5">
    <source>
        <dbReference type="Proteomes" id="UP000749559"/>
    </source>
</evidence>
<keyword evidence="5" id="KW-1185">Reference proteome</keyword>
<evidence type="ECO:0000256" key="3">
    <source>
        <dbReference type="SAM" id="MobiDB-lite"/>
    </source>
</evidence>
<dbReference type="PANTHER" id="PTHR12045:SF3">
    <property type="entry name" value="INACTIVE ALLANTOICASE-RELATED"/>
    <property type="match status" value="1"/>
</dbReference>
<dbReference type="HAMAP" id="MF_00813">
    <property type="entry name" value="Allantoicase"/>
    <property type="match status" value="1"/>
</dbReference>
<dbReference type="AlphaFoldDB" id="A0A8J1T5X2"/>
<dbReference type="InterPro" id="IPR008979">
    <property type="entry name" value="Galactose-bd-like_sf"/>
</dbReference>
<organism evidence="4 5">
    <name type="scientific">Owenia fusiformis</name>
    <name type="common">Polychaete worm</name>
    <dbReference type="NCBI Taxonomy" id="6347"/>
    <lineage>
        <taxon>Eukaryota</taxon>
        <taxon>Metazoa</taxon>
        <taxon>Spiralia</taxon>
        <taxon>Lophotrochozoa</taxon>
        <taxon>Annelida</taxon>
        <taxon>Polychaeta</taxon>
        <taxon>Sedentaria</taxon>
        <taxon>Canalipalpata</taxon>
        <taxon>Sabellida</taxon>
        <taxon>Oweniida</taxon>
        <taxon>Oweniidae</taxon>
        <taxon>Owenia</taxon>
    </lineage>
</organism>
<dbReference type="SUPFAM" id="SSF49785">
    <property type="entry name" value="Galactose-binding domain-like"/>
    <property type="match status" value="2"/>
</dbReference>
<dbReference type="FunFam" id="2.60.120.260:FF:000077">
    <property type="entry name" value="Probable allantoicase"/>
    <property type="match status" value="1"/>
</dbReference>
<dbReference type="Gene3D" id="2.60.120.260">
    <property type="entry name" value="Galactose-binding domain-like"/>
    <property type="match status" value="2"/>
</dbReference>
<evidence type="ECO:0000256" key="1">
    <source>
        <dbReference type="ARBA" id="ARBA00009242"/>
    </source>
</evidence>
<dbReference type="NCBIfam" id="TIGR02961">
    <property type="entry name" value="allantoicase"/>
    <property type="match status" value="1"/>
</dbReference>
<protein>
    <recommendedName>
        <fullName evidence="2">Allantoate amidinohydrolase</fullName>
    </recommendedName>
</protein>
<dbReference type="Proteomes" id="UP000749559">
    <property type="component" value="Unassembled WGS sequence"/>
</dbReference>
<name>A0A8J1T5X2_OWEFU</name>
<dbReference type="GO" id="GO:0000256">
    <property type="term" value="P:allantoin catabolic process"/>
    <property type="evidence" value="ECO:0007669"/>
    <property type="project" value="InterPro"/>
</dbReference>
<dbReference type="EMBL" id="CAIIXF020000005">
    <property type="protein sequence ID" value="CAH1784999.1"/>
    <property type="molecule type" value="Genomic_DNA"/>
</dbReference>
<feature type="region of interest" description="Disordered" evidence="3">
    <location>
        <begin position="35"/>
        <end position="56"/>
    </location>
</feature>
<dbReference type="InterPro" id="IPR015908">
    <property type="entry name" value="Allantoicase_dom"/>
</dbReference>
<evidence type="ECO:0000256" key="2">
    <source>
        <dbReference type="ARBA" id="ARBA00031078"/>
    </source>
</evidence>
<gene>
    <name evidence="4" type="ORF">OFUS_LOCUS11113</name>
</gene>
<reference evidence="4" key="1">
    <citation type="submission" date="2022-03" db="EMBL/GenBank/DDBJ databases">
        <authorList>
            <person name="Martin C."/>
        </authorList>
    </citation>
    <scope>NUCLEOTIDE SEQUENCE</scope>
</reference>